<feature type="transmembrane region" description="Helical" evidence="14">
    <location>
        <begin position="164"/>
        <end position="183"/>
    </location>
</feature>
<dbReference type="GO" id="GO:0008495">
    <property type="term" value="F:protoheme IX farnesyltransferase activity"/>
    <property type="evidence" value="ECO:0007669"/>
    <property type="project" value="UniProtKB-UniRule"/>
</dbReference>
<keyword evidence="9 14" id="KW-0472">Membrane</keyword>
<dbReference type="InterPro" id="IPR006369">
    <property type="entry name" value="Protohaem_IX_farnesylTrfase"/>
</dbReference>
<evidence type="ECO:0000256" key="5">
    <source>
        <dbReference type="ARBA" id="ARBA00022679"/>
    </source>
</evidence>
<name>A0A4Q2SE34_9ACTN</name>
<keyword evidence="4 14" id="KW-1003">Cell membrane</keyword>
<dbReference type="InterPro" id="IPR044878">
    <property type="entry name" value="UbiA_sf"/>
</dbReference>
<feature type="transmembrane region" description="Helical" evidence="14">
    <location>
        <begin position="189"/>
        <end position="213"/>
    </location>
</feature>
<dbReference type="FunFam" id="1.10.357.140:FF:000001">
    <property type="entry name" value="Protoheme IX farnesyltransferase"/>
    <property type="match status" value="1"/>
</dbReference>
<evidence type="ECO:0000256" key="6">
    <source>
        <dbReference type="ARBA" id="ARBA00022692"/>
    </source>
</evidence>
<dbReference type="Gene3D" id="1.10.357.140">
    <property type="entry name" value="UbiA prenyltransferase"/>
    <property type="match status" value="1"/>
</dbReference>
<feature type="transmembrane region" description="Helical" evidence="14">
    <location>
        <begin position="110"/>
        <end position="131"/>
    </location>
</feature>
<dbReference type="GO" id="GO:0048034">
    <property type="term" value="P:heme O biosynthetic process"/>
    <property type="evidence" value="ECO:0007669"/>
    <property type="project" value="UniProtKB-UniRule"/>
</dbReference>
<feature type="transmembrane region" description="Helical" evidence="14">
    <location>
        <begin position="259"/>
        <end position="277"/>
    </location>
</feature>
<evidence type="ECO:0000256" key="12">
    <source>
        <dbReference type="ARBA" id="ARBA00042475"/>
    </source>
</evidence>
<dbReference type="EC" id="2.5.1.141" evidence="3 14"/>
<keyword evidence="6 14" id="KW-0812">Transmembrane</keyword>
<dbReference type="Proteomes" id="UP000293291">
    <property type="component" value="Unassembled WGS sequence"/>
</dbReference>
<dbReference type="EMBL" id="SDWU01000007">
    <property type="protein sequence ID" value="RYC03001.1"/>
    <property type="molecule type" value="Genomic_DNA"/>
</dbReference>
<comment type="subcellular location">
    <subcellularLocation>
        <location evidence="1 14">Cell membrane</location>
        <topology evidence="1 14">Multi-pass membrane protein</topology>
    </subcellularLocation>
</comment>
<dbReference type="UniPathway" id="UPA00834">
    <property type="reaction ID" value="UER00712"/>
</dbReference>
<keyword evidence="17" id="KW-1185">Reference proteome</keyword>
<feature type="transmembrane region" description="Helical" evidence="14">
    <location>
        <begin position="234"/>
        <end position="253"/>
    </location>
</feature>
<evidence type="ECO:0000256" key="8">
    <source>
        <dbReference type="ARBA" id="ARBA00023133"/>
    </source>
</evidence>
<evidence type="ECO:0000256" key="2">
    <source>
        <dbReference type="ARBA" id="ARBA00004919"/>
    </source>
</evidence>
<dbReference type="NCBIfam" id="NF003349">
    <property type="entry name" value="PRK04375.1-2"/>
    <property type="match status" value="1"/>
</dbReference>
<dbReference type="AlphaFoldDB" id="A0A4Q2SE34"/>
<evidence type="ECO:0000256" key="9">
    <source>
        <dbReference type="ARBA" id="ARBA00023136"/>
    </source>
</evidence>
<feature type="transmembrane region" description="Helical" evidence="14">
    <location>
        <begin position="298"/>
        <end position="315"/>
    </location>
</feature>
<feature type="transmembrane region" description="Helical" evidence="14">
    <location>
        <begin position="68"/>
        <end position="89"/>
    </location>
</feature>
<evidence type="ECO:0000313" key="17">
    <source>
        <dbReference type="Proteomes" id="UP000293291"/>
    </source>
</evidence>
<comment type="catalytic activity">
    <reaction evidence="13 14">
        <text>heme b + (2E,6E)-farnesyl diphosphate + H2O = Fe(II)-heme o + diphosphate</text>
        <dbReference type="Rhea" id="RHEA:28070"/>
        <dbReference type="ChEBI" id="CHEBI:15377"/>
        <dbReference type="ChEBI" id="CHEBI:33019"/>
        <dbReference type="ChEBI" id="CHEBI:60344"/>
        <dbReference type="ChEBI" id="CHEBI:60530"/>
        <dbReference type="ChEBI" id="CHEBI:175763"/>
        <dbReference type="EC" id="2.5.1.141"/>
    </reaction>
</comment>
<dbReference type="PANTHER" id="PTHR43448:SF7">
    <property type="entry name" value="4-HYDROXYBENZOATE SOLANESYLTRANSFERASE"/>
    <property type="match status" value="1"/>
</dbReference>
<feature type="region of interest" description="Disordered" evidence="15">
    <location>
        <begin position="1"/>
        <end position="24"/>
    </location>
</feature>
<evidence type="ECO:0000256" key="13">
    <source>
        <dbReference type="ARBA" id="ARBA00047690"/>
    </source>
</evidence>
<evidence type="ECO:0000256" key="1">
    <source>
        <dbReference type="ARBA" id="ARBA00004651"/>
    </source>
</evidence>
<keyword evidence="7 14" id="KW-1133">Transmembrane helix</keyword>
<evidence type="ECO:0000256" key="14">
    <source>
        <dbReference type="HAMAP-Rule" id="MF_00154"/>
    </source>
</evidence>
<keyword evidence="5 14" id="KW-0808">Transferase</keyword>
<dbReference type="NCBIfam" id="TIGR01473">
    <property type="entry name" value="cyoE_ctaB"/>
    <property type="match status" value="1"/>
</dbReference>
<comment type="caution">
    <text evidence="16">The sequence shown here is derived from an EMBL/GenBank/DDBJ whole genome shotgun (WGS) entry which is preliminary data.</text>
</comment>
<proteinExistence type="inferred from homology"/>
<comment type="similarity">
    <text evidence="14">Belongs to the UbiA prenyltransferase family. Protoheme IX farnesyltransferase subfamily.</text>
</comment>
<evidence type="ECO:0000256" key="4">
    <source>
        <dbReference type="ARBA" id="ARBA00022475"/>
    </source>
</evidence>
<dbReference type="HAMAP" id="MF_00154">
    <property type="entry name" value="CyoE_CtaB"/>
    <property type="match status" value="1"/>
</dbReference>
<comment type="miscellaneous">
    <text evidence="14">Carbon 2 of the heme B porphyrin ring is defined according to the Fischer nomenclature.</text>
</comment>
<organism evidence="16 17">
    <name type="scientific">Nocardioides ganghwensis</name>
    <dbReference type="NCBI Taxonomy" id="252230"/>
    <lineage>
        <taxon>Bacteria</taxon>
        <taxon>Bacillati</taxon>
        <taxon>Actinomycetota</taxon>
        <taxon>Actinomycetes</taxon>
        <taxon>Propionibacteriales</taxon>
        <taxon>Nocardioidaceae</taxon>
        <taxon>Nocardioides</taxon>
    </lineage>
</organism>
<reference evidence="16 17" key="1">
    <citation type="submission" date="2019-01" db="EMBL/GenBank/DDBJ databases">
        <title>Novel species of Nocardioides.</title>
        <authorList>
            <person name="Liu Q."/>
            <person name="Xin Y.-H."/>
        </authorList>
    </citation>
    <scope>NUCLEOTIDE SEQUENCE [LARGE SCALE GENOMIC DNA]</scope>
    <source>
        <strain evidence="16 17">CGMCC 4.6875</strain>
    </source>
</reference>
<comment type="function">
    <text evidence="14">Converts heme B (protoheme IX) to heme O by substitution of the vinyl group on carbon 2 of heme B porphyrin ring with a hydroxyethyl farnesyl side group.</text>
</comment>
<accession>A0A4Q2SE34</accession>
<protein>
    <recommendedName>
        <fullName evidence="11 14">Protoheme IX farnesyltransferase</fullName>
        <ecNumber evidence="3 14">2.5.1.141</ecNumber>
    </recommendedName>
    <alternativeName>
        <fullName evidence="12 14">Heme B farnesyltransferase</fullName>
    </alternativeName>
    <alternativeName>
        <fullName evidence="10 14">Heme O synthase</fullName>
    </alternativeName>
</protein>
<keyword evidence="8 14" id="KW-0350">Heme biosynthesis</keyword>
<dbReference type="RefSeq" id="WP_129454433.1">
    <property type="nucleotide sequence ID" value="NZ_JACXYX010000010.1"/>
</dbReference>
<dbReference type="Pfam" id="PF01040">
    <property type="entry name" value="UbiA"/>
    <property type="match status" value="1"/>
</dbReference>
<dbReference type="CDD" id="cd13957">
    <property type="entry name" value="PT_UbiA_Cox10"/>
    <property type="match status" value="1"/>
</dbReference>
<dbReference type="GO" id="GO:0005886">
    <property type="term" value="C:plasma membrane"/>
    <property type="evidence" value="ECO:0007669"/>
    <property type="project" value="UniProtKB-SubCell"/>
</dbReference>
<evidence type="ECO:0000256" key="11">
    <source>
        <dbReference type="ARBA" id="ARBA00040810"/>
    </source>
</evidence>
<evidence type="ECO:0000256" key="7">
    <source>
        <dbReference type="ARBA" id="ARBA00022989"/>
    </source>
</evidence>
<gene>
    <name evidence="14" type="primary">ctaB</name>
    <name evidence="16" type="ORF">EUA07_07595</name>
</gene>
<feature type="transmembrane region" description="Helical" evidence="14">
    <location>
        <begin position="43"/>
        <end position="62"/>
    </location>
</feature>
<evidence type="ECO:0000256" key="15">
    <source>
        <dbReference type="SAM" id="MobiDB-lite"/>
    </source>
</evidence>
<evidence type="ECO:0000256" key="3">
    <source>
        <dbReference type="ARBA" id="ARBA00012292"/>
    </source>
</evidence>
<sequence length="321" mass="35181">MSHAGPNAAASARPSSGDDGEAEGPKTWRDVVAAYVGLTKPRVIELLLLTTVPVMFYAARGVPDLATVVWTVLGGTFSAGSASVFNCVYDRDIDEQMRRTRRRALPRHIVSPRAALVFGFVLGVLSTVILWAGVNTLSAVLSVTAIAFYVFVYTMLLKRRTTQNIVWGGIAGCFPTLIGWTAVTGSLAWTPVVLFMVVFFWTPPHTWALALRYREDYRNVDVPMLPVVKPAREVGRQVVVYSWVMVATSLLLWPVADTSLVYPVAAAALGAVFLLEAHRMWSRTKTSEALGEINPMRLFHASNLYLSLLFVAVALDPLLGR</sequence>
<evidence type="ECO:0000256" key="10">
    <source>
        <dbReference type="ARBA" id="ARBA00030253"/>
    </source>
</evidence>
<evidence type="ECO:0000313" key="16">
    <source>
        <dbReference type="EMBL" id="RYC03001.1"/>
    </source>
</evidence>
<dbReference type="PANTHER" id="PTHR43448">
    <property type="entry name" value="PROTOHEME IX FARNESYLTRANSFERASE, MITOCHONDRIAL"/>
    <property type="match status" value="1"/>
</dbReference>
<comment type="pathway">
    <text evidence="2 14">Porphyrin-containing compound metabolism; heme O biosynthesis; heme O from protoheme: step 1/1.</text>
</comment>
<dbReference type="OrthoDB" id="9814417at2"/>
<dbReference type="InterPro" id="IPR000537">
    <property type="entry name" value="UbiA_prenyltransferase"/>
</dbReference>
<feature type="transmembrane region" description="Helical" evidence="14">
    <location>
        <begin position="137"/>
        <end position="157"/>
    </location>
</feature>